<organism evidence="16 17">
    <name type="scientific">Delftia lacustris</name>
    <dbReference type="NCBI Taxonomy" id="558537"/>
    <lineage>
        <taxon>Bacteria</taxon>
        <taxon>Pseudomonadati</taxon>
        <taxon>Pseudomonadota</taxon>
        <taxon>Betaproteobacteria</taxon>
        <taxon>Burkholderiales</taxon>
        <taxon>Comamonadaceae</taxon>
        <taxon>Delftia</taxon>
    </lineage>
</organism>
<dbReference type="Pfam" id="PF02518">
    <property type="entry name" value="HATPase_c"/>
    <property type="match status" value="1"/>
</dbReference>
<name>A0A7T3DDH8_9BURK</name>
<evidence type="ECO:0000313" key="17">
    <source>
        <dbReference type="Proteomes" id="UP000595064"/>
    </source>
</evidence>
<dbReference type="EMBL" id="CP065748">
    <property type="protein sequence ID" value="QPS80329.1"/>
    <property type="molecule type" value="Genomic_DNA"/>
</dbReference>
<dbReference type="CDD" id="cd00088">
    <property type="entry name" value="HPT"/>
    <property type="match status" value="1"/>
</dbReference>
<keyword evidence="9" id="KW-0067">ATP-binding</keyword>
<dbReference type="InterPro" id="IPR003594">
    <property type="entry name" value="HATPase_dom"/>
</dbReference>
<dbReference type="PRINTS" id="PR00344">
    <property type="entry name" value="BCTRLSENSOR"/>
</dbReference>
<dbReference type="RefSeq" id="WP_016454326.1">
    <property type="nucleotide sequence ID" value="NZ_CP065748.1"/>
</dbReference>
<dbReference type="CDD" id="cd16916">
    <property type="entry name" value="HATPase_CheA-like"/>
    <property type="match status" value="1"/>
</dbReference>
<dbReference type="EC" id="2.7.13.3" evidence="2"/>
<dbReference type="SUPFAM" id="SSF47384">
    <property type="entry name" value="Homodimeric domain of signal transducing histidine kinase"/>
    <property type="match status" value="1"/>
</dbReference>
<dbReference type="GO" id="GO:0006935">
    <property type="term" value="P:chemotaxis"/>
    <property type="evidence" value="ECO:0007669"/>
    <property type="project" value="UniProtKB-KW"/>
</dbReference>
<dbReference type="Proteomes" id="UP000595064">
    <property type="component" value="Chromosome"/>
</dbReference>
<feature type="domain" description="CheW-like" evidence="14">
    <location>
        <begin position="599"/>
        <end position="734"/>
    </location>
</feature>
<evidence type="ECO:0000256" key="7">
    <source>
        <dbReference type="ARBA" id="ARBA00022741"/>
    </source>
</evidence>
<accession>A0A7T3DDH8</accession>
<dbReference type="AlphaFoldDB" id="A0A7T3DDH8"/>
<evidence type="ECO:0000256" key="2">
    <source>
        <dbReference type="ARBA" id="ARBA00012438"/>
    </source>
</evidence>
<dbReference type="FunFam" id="2.30.30.40:FF:000048">
    <property type="entry name" value="Chemotaxis protein CheA, putative"/>
    <property type="match status" value="1"/>
</dbReference>
<feature type="domain" description="HPt" evidence="15">
    <location>
        <begin position="13"/>
        <end position="117"/>
    </location>
</feature>
<proteinExistence type="predicted"/>
<dbReference type="InterPro" id="IPR051315">
    <property type="entry name" value="Bact_Chemotaxis_CheA"/>
</dbReference>
<dbReference type="SMART" id="SM00387">
    <property type="entry name" value="HATPase_c"/>
    <property type="match status" value="1"/>
</dbReference>
<dbReference type="InterPro" id="IPR008207">
    <property type="entry name" value="Sig_transdc_His_kin_Hpt_dom"/>
</dbReference>
<dbReference type="InterPro" id="IPR004358">
    <property type="entry name" value="Sig_transdc_His_kin-like_C"/>
</dbReference>
<dbReference type="FunFam" id="3.30.565.10:FF:000016">
    <property type="entry name" value="Chemotaxis protein CheA, putative"/>
    <property type="match status" value="1"/>
</dbReference>
<dbReference type="Gene3D" id="2.30.30.40">
    <property type="entry name" value="SH3 Domains"/>
    <property type="match status" value="1"/>
</dbReference>
<evidence type="ECO:0000313" key="16">
    <source>
        <dbReference type="EMBL" id="QPS80329.1"/>
    </source>
</evidence>
<evidence type="ECO:0000256" key="12">
    <source>
        <dbReference type="PROSITE-ProRule" id="PRU00110"/>
    </source>
</evidence>
<keyword evidence="10" id="KW-0902">Two-component regulatory system</keyword>
<dbReference type="Gene3D" id="3.30.565.10">
    <property type="entry name" value="Histidine kinase-like ATPase, C-terminal domain"/>
    <property type="match status" value="1"/>
</dbReference>
<dbReference type="SMART" id="SM01231">
    <property type="entry name" value="H-kinase_dim"/>
    <property type="match status" value="1"/>
</dbReference>
<keyword evidence="8" id="KW-0418">Kinase</keyword>
<evidence type="ECO:0000256" key="4">
    <source>
        <dbReference type="ARBA" id="ARBA00022500"/>
    </source>
</evidence>
<evidence type="ECO:0000256" key="9">
    <source>
        <dbReference type="ARBA" id="ARBA00022840"/>
    </source>
</evidence>
<reference evidence="16 17" key="1">
    <citation type="submission" date="2020-12" db="EMBL/GenBank/DDBJ databases">
        <title>FDA dAtabase for Regulatory Grade micrObial Sequences (FDA-ARGOS): Supporting development and validation of Infectious Disease Dx tests.</title>
        <authorList>
            <person name="Sproer C."/>
            <person name="Gronow S."/>
            <person name="Severitt S."/>
            <person name="Schroder I."/>
            <person name="Tallon L."/>
            <person name="Sadzewicz L."/>
            <person name="Zhao X."/>
            <person name="Boylan J."/>
            <person name="Ott S."/>
            <person name="Bowen H."/>
            <person name="Vavikolanu K."/>
            <person name="Mehta A."/>
            <person name="Aluvathingal J."/>
            <person name="Nadendla S."/>
            <person name="Lowell S."/>
            <person name="Myers T."/>
            <person name="Yan Y."/>
            <person name="Sichtig H."/>
        </authorList>
    </citation>
    <scope>NUCLEOTIDE SEQUENCE [LARGE SCALE GENOMIC DNA]</scope>
    <source>
        <strain evidence="16 17">FDAARGOS_890</strain>
    </source>
</reference>
<protein>
    <recommendedName>
        <fullName evidence="3">Chemotaxis protein CheA</fullName>
        <ecNumber evidence="2">2.7.13.3</ecNumber>
    </recommendedName>
</protein>
<dbReference type="Pfam" id="PF01627">
    <property type="entry name" value="Hpt"/>
    <property type="match status" value="1"/>
</dbReference>
<dbReference type="CDD" id="cd00731">
    <property type="entry name" value="CheA_reg"/>
    <property type="match status" value="1"/>
</dbReference>
<evidence type="ECO:0000256" key="3">
    <source>
        <dbReference type="ARBA" id="ARBA00021495"/>
    </source>
</evidence>
<dbReference type="SUPFAM" id="SSF47226">
    <property type="entry name" value="Histidine-containing phosphotransfer domain, HPT domain"/>
    <property type="match status" value="1"/>
</dbReference>
<dbReference type="Gene3D" id="1.20.120.160">
    <property type="entry name" value="HPT domain"/>
    <property type="match status" value="1"/>
</dbReference>
<dbReference type="PANTHER" id="PTHR43395">
    <property type="entry name" value="SENSOR HISTIDINE KINASE CHEA"/>
    <property type="match status" value="1"/>
</dbReference>
<dbReference type="InterPro" id="IPR036890">
    <property type="entry name" value="HATPase_C_sf"/>
</dbReference>
<evidence type="ECO:0000256" key="10">
    <source>
        <dbReference type="ARBA" id="ARBA00023012"/>
    </source>
</evidence>
<gene>
    <name evidence="16" type="ORF">I6G47_25555</name>
</gene>
<dbReference type="SUPFAM" id="SSF55874">
    <property type="entry name" value="ATPase domain of HSP90 chaperone/DNA topoisomerase II/histidine kinase"/>
    <property type="match status" value="1"/>
</dbReference>
<comment type="catalytic activity">
    <reaction evidence="1">
        <text>ATP + protein L-histidine = ADP + protein N-phospho-L-histidine.</text>
        <dbReference type="EC" id="2.7.13.3"/>
    </reaction>
</comment>
<dbReference type="SMART" id="SM00260">
    <property type="entry name" value="CheW"/>
    <property type="match status" value="1"/>
</dbReference>
<dbReference type="GO" id="GO:0000155">
    <property type="term" value="F:phosphorelay sensor kinase activity"/>
    <property type="evidence" value="ECO:0007669"/>
    <property type="project" value="InterPro"/>
</dbReference>
<evidence type="ECO:0000256" key="1">
    <source>
        <dbReference type="ARBA" id="ARBA00000085"/>
    </source>
</evidence>
<keyword evidence="4" id="KW-0145">Chemotaxis</keyword>
<dbReference type="GO" id="GO:0005737">
    <property type="term" value="C:cytoplasm"/>
    <property type="evidence" value="ECO:0007669"/>
    <property type="project" value="InterPro"/>
</dbReference>
<keyword evidence="5 12" id="KW-0597">Phosphoprotein</keyword>
<dbReference type="PANTHER" id="PTHR43395:SF10">
    <property type="entry name" value="CHEMOTAXIS PROTEIN CHEA"/>
    <property type="match status" value="1"/>
</dbReference>
<sequence length="734" mass="77850">MADLHQDGAGAGADFDLSQFYQIFFEEAAENLDQMEQMLLNLDLSAANDEELNGIFRCAHSIKGGAATFGFADVTELTHRMESLLDRLRRHEITPIPEMVDVLLESADASRSLLARHQAGNEGEALSTTDLVARIEMLAEGRSAVPATAAPAAAPAPAPAPVAAPVEAPAPAAPVSGGAVGTAPASGGRSLHILIGPLERLEMAEAIKELFRDIPGLGRIEDLACDQPQSRLFAVQTSSTDDDLLDLFAFHVAKEQVRITAADEAAGAAPATEAVQMAEAPVAEEHAAHDPDAALASVAIPPAEEAYGFFNGAPGMPQADGALAIQPAGAAAKPAAKTAAQAQQAQMESTSIRVSVAKVDQLINLVGELVITQAMLAQNSHGLDASAYQQLLAGLADLDRNTRDLQESVMSIRMIPMSTVFSRFPRMLRDLAGKLGKKIDLITLGEATELDKGLVEKITDPLTHLVRNSVDHGIEMPEERLAAGKSEHGTLTLAASHQGGSIVIEVRDDGRGMNREKILKKARERGMDVSDSMPDQDVWQLIFAPGFSTADVVTDVSGRGVGMDVVKRNIAALGGSVEIESNQGKGMRVAVRLPLTLAIMDGMSVGVSDEVYILPLSSVVESFLVKEEDVNTVANGTQLVKVRDEYMPVFALEKTFRVPRSDTSQSSNIMVVVESDGSRVALLVDELLGQHQVVVKNLESNYRKVPNVSGATILGDGTVALILDTGALVRRARH</sequence>
<dbReference type="PROSITE" id="PS50851">
    <property type="entry name" value="CHEW"/>
    <property type="match status" value="1"/>
</dbReference>
<dbReference type="InterPro" id="IPR005467">
    <property type="entry name" value="His_kinase_dom"/>
</dbReference>
<evidence type="ECO:0000259" key="13">
    <source>
        <dbReference type="PROSITE" id="PS50109"/>
    </source>
</evidence>
<dbReference type="Pfam" id="PF02895">
    <property type="entry name" value="H-kinase_dim"/>
    <property type="match status" value="1"/>
</dbReference>
<dbReference type="PROSITE" id="PS50109">
    <property type="entry name" value="HIS_KIN"/>
    <property type="match status" value="1"/>
</dbReference>
<dbReference type="SMART" id="SM00073">
    <property type="entry name" value="HPT"/>
    <property type="match status" value="1"/>
</dbReference>
<evidence type="ECO:0000259" key="14">
    <source>
        <dbReference type="PROSITE" id="PS50851"/>
    </source>
</evidence>
<dbReference type="SUPFAM" id="SSF50341">
    <property type="entry name" value="CheW-like"/>
    <property type="match status" value="1"/>
</dbReference>
<dbReference type="InterPro" id="IPR036097">
    <property type="entry name" value="HisK_dim/P_sf"/>
</dbReference>
<dbReference type="KEGG" id="dla:I6G47_25555"/>
<feature type="domain" description="Histidine kinase" evidence="13">
    <location>
        <begin position="389"/>
        <end position="597"/>
    </location>
</feature>
<dbReference type="InterPro" id="IPR004105">
    <property type="entry name" value="CheA-like_dim"/>
</dbReference>
<dbReference type="Gene3D" id="1.10.287.560">
    <property type="entry name" value="Histidine kinase CheA-like, homodimeric domain"/>
    <property type="match status" value="1"/>
</dbReference>
<dbReference type="InterPro" id="IPR002545">
    <property type="entry name" value="CheW-lke_dom"/>
</dbReference>
<evidence type="ECO:0000256" key="6">
    <source>
        <dbReference type="ARBA" id="ARBA00022679"/>
    </source>
</evidence>
<evidence type="ECO:0000259" key="15">
    <source>
        <dbReference type="PROSITE" id="PS50894"/>
    </source>
</evidence>
<evidence type="ECO:0000256" key="11">
    <source>
        <dbReference type="ARBA" id="ARBA00035100"/>
    </source>
</evidence>
<dbReference type="InterPro" id="IPR036061">
    <property type="entry name" value="CheW-like_dom_sf"/>
</dbReference>
<keyword evidence="6" id="KW-0808">Transferase</keyword>
<keyword evidence="17" id="KW-1185">Reference proteome</keyword>
<evidence type="ECO:0000256" key="5">
    <source>
        <dbReference type="ARBA" id="ARBA00022553"/>
    </source>
</evidence>
<comment type="function">
    <text evidence="11">Involved in the transmission of sensory signals from the chemoreceptors to the flagellar motors. CheA is autophosphorylated; it can transfer its phosphate group to either CheB or CheY.</text>
</comment>
<dbReference type="GO" id="GO:0005524">
    <property type="term" value="F:ATP binding"/>
    <property type="evidence" value="ECO:0007669"/>
    <property type="project" value="UniProtKB-KW"/>
</dbReference>
<feature type="modified residue" description="Phosphohistidine" evidence="12">
    <location>
        <position position="60"/>
    </location>
</feature>
<dbReference type="InterPro" id="IPR036641">
    <property type="entry name" value="HPT_dom_sf"/>
</dbReference>
<dbReference type="InterPro" id="IPR037006">
    <property type="entry name" value="CheA-like_homodim_sf"/>
</dbReference>
<keyword evidence="7" id="KW-0547">Nucleotide-binding</keyword>
<dbReference type="PROSITE" id="PS50894">
    <property type="entry name" value="HPT"/>
    <property type="match status" value="1"/>
</dbReference>
<dbReference type="Pfam" id="PF01584">
    <property type="entry name" value="CheW"/>
    <property type="match status" value="1"/>
</dbReference>
<evidence type="ECO:0000256" key="8">
    <source>
        <dbReference type="ARBA" id="ARBA00022777"/>
    </source>
</evidence>